<dbReference type="PANTHER" id="PTHR34720">
    <property type="entry name" value="MICROCYSTIN DEPENDENT PROTEIN"/>
    <property type="match status" value="1"/>
</dbReference>
<dbReference type="OrthoDB" id="599464at2"/>
<feature type="domain" description="DUF7507" evidence="2">
    <location>
        <begin position="5544"/>
        <end position="5642"/>
    </location>
</feature>
<reference evidence="3 4" key="1">
    <citation type="submission" date="2018-05" db="EMBL/GenBank/DDBJ databases">
        <title>Genome sequencing of Flavobacterium sp. HYN0049.</title>
        <authorList>
            <person name="Yi H."/>
            <person name="Baek C."/>
        </authorList>
    </citation>
    <scope>NUCLEOTIDE SEQUENCE [LARGE SCALE GENOMIC DNA]</scope>
    <source>
        <strain evidence="3 4">HYN0049</strain>
    </source>
</reference>
<evidence type="ECO:0000256" key="1">
    <source>
        <dbReference type="SAM" id="MobiDB-lite"/>
    </source>
</evidence>
<dbReference type="NCBIfam" id="NF012211">
    <property type="entry name" value="tand_rpt_95"/>
    <property type="match status" value="47"/>
</dbReference>
<feature type="region of interest" description="Disordered" evidence="1">
    <location>
        <begin position="5384"/>
        <end position="5416"/>
    </location>
</feature>
<protein>
    <recommendedName>
        <fullName evidence="2">DUF7507 domain-containing protein</fullName>
    </recommendedName>
</protein>
<name>A0A2S1SDF5_9FLAO</name>
<proteinExistence type="predicted"/>
<feature type="domain" description="DUF7507" evidence="2">
    <location>
        <begin position="5292"/>
        <end position="5395"/>
    </location>
</feature>
<dbReference type="Pfam" id="PF13585">
    <property type="entry name" value="CHU_C"/>
    <property type="match status" value="1"/>
</dbReference>
<dbReference type="Pfam" id="PF17963">
    <property type="entry name" value="Big_9"/>
    <property type="match status" value="50"/>
</dbReference>
<feature type="compositionally biased region" description="Low complexity" evidence="1">
    <location>
        <begin position="5384"/>
        <end position="5395"/>
    </location>
</feature>
<feature type="domain" description="DUF7507" evidence="2">
    <location>
        <begin position="5664"/>
        <end position="5765"/>
    </location>
</feature>
<accession>A0A2S1SDF5</accession>
<dbReference type="Gene3D" id="2.60.40.3440">
    <property type="match status" value="50"/>
</dbReference>
<dbReference type="Pfam" id="PF24346">
    <property type="entry name" value="DUF7507"/>
    <property type="match status" value="4"/>
</dbReference>
<gene>
    <name evidence="3" type="ORF">HYN49_00135</name>
</gene>
<dbReference type="KEGG" id="fpal:HYN49_00135"/>
<dbReference type="Proteomes" id="UP000244937">
    <property type="component" value="Chromosome"/>
</dbReference>
<keyword evidence="4" id="KW-1185">Reference proteome</keyword>
<sequence length="5887" mass="597241">MNVTIAPDAPGTDVPVAANDTANVTEDQSVNIPVLANDTFGPDGPSTGAIVIATPAANGTATVNNNGTPNDPTDDTIDYTPNANFNGSDSFTYTITDSNGDTSTATVNVTIAPDAPGTDVPVASNDTANVTEDQSVNIPVLANDTFGPDGPSIGAITIATPATNGTATVNNNGTPNDPTDDTIDYTPNANFNGSDSFTYTITDSNGDTSTATVNVTIAPDAPGTDVPVAANDTANVTEDQSVNIAVLANDTFGPDGPSTGAITIATPATNGTATVNNNGTPNDPTDDTIDYTPNANFNGSDSFTYTITDSNGDTSTATVNVTIAPDAPGTDVPVAANDTANVTEDLSVNIPVLANDTFGPDGPSAFAIAIATPAANGTATVNNNGTPNDPTDDTIDYTPNANFNGSDSFTYTITDSNGDTSTATVNVTIAPDAPGTDVPVASNDTANVTEDQSVNIPVLANDTFGPDGPSTGAIVIATPAANGTATVNNNGTPNDPTDDTIDYTPNANFNGSDSFTYTITDSNGDTSTATVTVTIAPDAPGTDVPVASNDTANVTEDQSVNIPVLANDTFGPDGPSTGAIVIATPAANGTATVNNNGTPNDPTDDTIDYTPNADFNGSDSFTYTITDSNGDTSTATVNVTIAPDAPGVDSPLAVNDTVTTGEGFGVTVSVLVNDSFGADGPSVGAITAGPAANGSVSVNTNGTPNDPTDDTITYVPNPNYNGTDSFTYTICDADGQCATATVTVTVTPDSPFNDAPLAVNDTASTNEDTAVVITVLTNDDFGGDGPGVGPIIVTQGLHGTVSVNTNGTPFNPTDDTVTYVPSANYNGSDSFTYTITDSDGQTSTATVTITIIADNPTFDTPTASADTAGVAEGGSVVINVTANDDFGGDGPSVGAITIGSNPSNGIAVVNNNGTPNDPTDDTVTYTPGADFNGVDSFTYTICDADGQCSTATVTIIVTPDNPTLDMPAAVNDTATTAEDTAVIIPVLLNDSFGGDGPSSGSISVTQGANGTVTVNNNGTPFNPTDDTVTYTPNANFNGVDSFTYTISDADGQTSTATVTVTVTADAPGVDMPTANNDTVSVQENTPVTISVLANDSFGGDGPSVGAITVTQGSNGTVTVNTNGTPSDPTDDTITYTPATDFNGVDSFTYTICDADGQCATATVTVTVSADDPNADFPVAQPDTANTVEEVAISIPVLANDSFGGDGPGVGPITVTQGTNGTVTVNNNGTPNNPSDDTVVYTPNVNFSGTDSFTYTIADADGQTSTATVTVTVTPGDPNADFPVAANDTASIIEDTPVTVNVLVNDSFGGDGPSTGAIVIASNPSNGIATVNTNGTPNDPTDDTITYTPNANFNGSDSFTYTIADADGQTSTATVSITVTGDNPLTDMPLAVNDTATTAEDTLVNITVLTNDSFGGDGPSSGSIAVASQPSNGVAVVLNQGTLNDPTDDTITYVPNANFHGTDSFTYTITDADGQTSTATVTITVTADNPATDMPDANDDTYATAEDTPITMNVLGNDSFGGDGPSVGAITVTQGANGTVTVNTNGTPNDPSDDTITYTPNANFNGADSFTYTICDADGQCSTATVNIGVMPDNPLNDAPVAANDSVTITEGNNVNIAVLANDSFGGDGPSNGAIFVGATPSNGIATVNLNGTPNDPTDDFITYIPNPGFNGSDSFTYIIEDADGQQSTATVTITVTPNDPTADVPSANNDVVTTAEDTPVVIGVLVNDFFGLDGPSTGAIVIQSQPVHGTAIVNDNGTPNNPTDDTITYTPSANYHGNDTFNYTIADSNGDTATASVSITITADAPTVDMPLAANDTATTDEELAVTISVLANDSFGGDGPSTGAIAIASTPSNGVAVVNTNGTPNNPADDTITYTPNANFSGTDSFTYTIADADGQTSTATVTITVNANDPSADFPVAANDFASATEDTPVTISVLANDSFGGDGPSTGAITIAMGASNGTATVNNNGTPNNPTDDTITYTPNANFHGNDVFTYTIADADGQTSTATVFVNVAADADTADAPTAVNDTATVSEDQSVSLPVLVNDSFGGDGPFAGPIFVMTQPSNGVAVVNNNGTPNNPLDDTITYTPNANFNGSDSFTYMILDADGQAATATVTITVTPDAPTADMPLAVNDTATTGEDTPVSVLVVLNDSFGGDGPSASAIVVASQPSNGSAVVNNNGTPSNPTDDTITYTPNANFFGTDSFTYTIFDADGQSSTATVTITVSPDAPGADVPVAVNDLATVTEDQSVVIPVVANDSFGGDGPGVVQIVVASQPSNGSAVVNTNGTPSDPTDDTVTYTPNANFNGSDSFTYTIADSNGDTSTATVNVTINPDAPGADSPLAVNDTATANEDSFVVINVLVNDNFGTDGPCACAITVTPAANGAVVVNNNGTPNDPTDDTITYTPNPNFNGTDQFNYTISDADGQTSTATVTITVNPDSPFNDTPTAVNDTATTNEDTAVIINVLVNDSFGGDNAGVGPITVTQGANGTVTVNTNGTPFNPADDTVTYTPNVNFNGTDTFTYTIADSDGQTSTATVTVTINADSPTFDTPTAVADIAAVAEDSSIVIPVIVNDNFGGDGPSSSPIVLASTPTNGNAVVNDNGTPNNPTDDTITYTPNPNFNGIDSFCYTIADADGQTSTACVTVTVTPDNPIADQPVAANDVANTQEDTPVTVTVLANDTFGGDGPSASPILVTQPTNGTAVVNTNGTPTNPTDDTVTYTPNANFNGTDTFTYTITDADGQTSTATVTITITADSPSIDMPTAVNDAVTVQEGTPTTINVLVNDSFGGDGPGVGPIVIATPASNGTAVVNNNGTPNDPTDDTIVYTPNANFNGVDTFCYTIADADGQTATACVNVTVTQDDPNADFPVAQPDTATTTEDVAVTIPVLTNDDFGGDGPGVGPVVISTPATSGTAVVINNGTPNNPTDDTILYTPNPNFHGTDTFCYTISDADGQSATTCVTVTVNPDADTADFPVAQNDSSTTAEDVAVTVNVLVNDNFGGDGPSTGAIVVATIPANGIATVNNNGTPNNPTDDTITYTPNANFNGTDSFTYTIADADGQTSTATVTITITADNPLNDVPVAVDDTATTNEDTSVTVSVLINDNFGGDGPTSGTILVASQPANGTAVVLNAGTINDPTDDTILYIPNANFHGTDAFTYTITDADGQTSTATVTITVNPDNVAIDQPDANDETVSTPEDTPITVNVLSNDTFGGDGPGVGPIVIVTPPANGIAVVNVNGTPNDPTDDTITYTPNPNYNGSDAVVYTITDADGQTATATLFIAITPDNPLNDVPTAVDDSVSLTEGNSVNIAVLANDSFGGDGPSNGAIFVGTTPSNGIATVNLNGTPNDPTDDFITYIPNPGYNGPDSFTYIIEDADGQQSTATVTINVTPNDPNVDVPSANNDTVTTAEDTPVAINVLVNDFFGLDGPNSGTILIQSQPTHGDVVVNNNGTPNDPTDDTITYTPDANYHGNDTFNYTITDSNGSTATASVNITITPDAPTTDAPLAVNDTATTNEEQPVTISVLGNDDFGGDGPCACAVVIASGASNGVAVLNNNGTPNNPADDTVTYTPNANFSGTDSFTYTITDADGQTSTATVTITVIANDPTIDQPSAVNDAVSTLEDTPLTINVLVNDNFGGDGPSSTPIVIASNPLSGTAVVNTNGTPNNPTDDTITYTPNANFCGNDVFTYSIFDADGQSSTAFVIVNVICDQTDVPVAVNDVATTVEDTPVTVNVLANDSFGGDGPFAGAIAITTQPLHGSVIVNNNGTPTQADDTVTYVPNQNYNGTDSFCYTIRDADGQTATACVTVTITPDTVTADAPLAVNDSATTLEDTAVNINVLVNDNFGGDGPSNGAIVMNTQPSNGIAVVNDNGTPSDPTDDFFTYTPNANFFGSDSFTYTIADADGQTATATVTITVTADNSDVPTAVDDTATTPQDTPVTVNVLINDTFGGDGKGNVQIITSPIVVQGTPLLAPSNGTIVVNTNNTPNDPADDTITYTPNAGFVGTDCFEYLITDANGDTDRATVCITASGVNQLPVAVNDTATTNEDNAVTINVVANDNFNTDGPSVSGPVVIATTPANGNVTVNDNNTATQADDTVTYTPNADFCGTDSFTYTIADANGDTSTATVTVTVICVNDLPVAADDAATTNEETAVTITVLANDTFGGDGPNVGTIIVATQPSNGTATLNTNGTPTNPTDDTITYVPAVDFVGTDSFTYTIIDANGDTSTATVTINVINVPNDVPSAVNDAATTNEDNAVTINVLTNDSFGGDGPSVSGPIVIASNPANGAVAVDDNGTATQSDDTVVYTPNANFCGTDSFTYTIADADGQTSTATVTINVTCDGNDLPIANDDSAVTPEDTPVIVNVLANDTFGPDGPNVGTIVVASQPVNGTATLNVNGTPSDPTDDTIIYTPNANYCTAGGTPDSFTYMITDADGDTDIATVTVTVTCDTNDLPVALDDAATTNEDTPVVIAVLTNDNFGPDGASSTTIVVATQPANGTATMNDGGTPNDPTDDTITYIPNADYCNTAGTPDSFTYTIADANGDTATATVTINVTCDGNDVPDAIDDAASTLEDTAVTIDVLTNDTFGPDGPNTGSIIVMTQPANGTAVVDMNGTPTDPTDDTIVYTPNANYCNENIAPDSFTYLIADADGDTDIAMVTVTVTCDNTELPVALDDAATTNEDTPVVIAVLTNDDFGPDGPSNTPIVVATQPANGTATVNDGGTPNDPTDDTITYTPNANYCGADSFTYTIADANGDTATATVTVDVICDAVPTAVNDTATTTEGTQVQILWLGNDSFGADGPSLSTIVIASDPANGTVIVDNNNTPTQADDMVTYVPNAGFCGVDTFTYTISDVDGDSATATVTITVACDQFPDATDEAVTTNEDTLIDIDVLSNDSFGGDGPNTGSIIVVDAPLHGTAVVDTHGTPTDPTDDTIVYTPAADYCNTGGPTDSFTYLIADADGDTANATVTIVVNCIDEFPTAVADAVTTNEDNAITIDVLDNDDFGNDGKGTVAVIVATQPANGTATLNDGGTPNDPTDDTITYTPNTNYCNTAATPDSFTYTITDADGDTSTATVTIIVNCENDVPLAVNDAVTTAEDTAVTISILGNDSFGGDGPSIMLPITTTNPSNGTVTVNDNGTPTQADDTITYTPNANYCGTDSFTYTIADADGNTSTATVNVTITCNPNDVPLAVDDTAVTDQNLPVVITVLGNDTFGGDGPSTAGPITIATSPANGTVTVNDNGTATQADDTVTYTPNPDYSGPDSFQYTITDADGQTSTATVTITINVTIHPSIKLKKTAVTNDVNNDGQIGAGDTITYTFEVTNTGDVLLNNVSISDPTISLNPITVPSPLTPGQVVSVPFTYTITQADVNAGQVVNTAVVSGTTPGGTTVTDTSDNDGDDTNGGDTPTVTPIPMNPELEFIKTGVYVDDNANGIVDTADTVVYTFVIRNTGNVTVTNILINDALTGTVLVPLTPSTLNPGESGTMTPVVYHINQTNINAGLVINSASVTGSDPNGDTVSDVSDEGVAANGDDNPTIVYLGVPKLTLIKTASVGGTGAVGDTITYTFQVTNTGTGSISNIVINDARIGVVNLAIAPATLAPGQVGTVTAPYVITAADMADGQVVNTAVATGTNPEGGVVSDDSDNDGVGENDPTIVILQESSDIQIVKTGSFIDTNEDGFAQVGEEIVYTFTVTNTGLTTLYNVTVSDPLPGVILDNNGIIGTIAPGGIATLLGHYFLTPEDITRGSVTNQASVRGYSPSGEEIAVDVSSDINDVDEEPTIIEFDGCTIKVYNLVSPNGDGFYEELYIQGIVCFPDNTVEIYNRWGILVYETKGYDNTTKAFRGVSEGRVTIDKSAGLPEGTYYWVIKYKDGVNTREKAGFLHLTR</sequence>
<evidence type="ECO:0000313" key="3">
    <source>
        <dbReference type="EMBL" id="AWI24425.1"/>
    </source>
</evidence>
<evidence type="ECO:0000313" key="4">
    <source>
        <dbReference type="Proteomes" id="UP000244937"/>
    </source>
</evidence>
<dbReference type="PANTHER" id="PTHR34720:SF9">
    <property type="entry name" value="BLR4714 PROTEIN"/>
    <property type="match status" value="1"/>
</dbReference>
<dbReference type="EMBL" id="CP029187">
    <property type="protein sequence ID" value="AWI24425.1"/>
    <property type="molecule type" value="Genomic_DNA"/>
</dbReference>
<organism evidence="3 4">
    <name type="scientific">Flavobacterium pallidum</name>
    <dbReference type="NCBI Taxonomy" id="2172098"/>
    <lineage>
        <taxon>Bacteria</taxon>
        <taxon>Pseudomonadati</taxon>
        <taxon>Bacteroidota</taxon>
        <taxon>Flavobacteriia</taxon>
        <taxon>Flavobacteriales</taxon>
        <taxon>Flavobacteriaceae</taxon>
        <taxon>Flavobacterium</taxon>
    </lineage>
</organism>
<feature type="domain" description="DUF7507" evidence="2">
    <location>
        <begin position="5418"/>
        <end position="5522"/>
    </location>
</feature>
<dbReference type="InterPro" id="IPR055354">
    <property type="entry name" value="DUF7507"/>
</dbReference>
<evidence type="ECO:0000259" key="2">
    <source>
        <dbReference type="Pfam" id="PF24346"/>
    </source>
</evidence>